<keyword evidence="1 3" id="KW-0547">Nucleotide-binding</keyword>
<dbReference type="Proteomes" id="UP000481153">
    <property type="component" value="Unassembled WGS sequence"/>
</dbReference>
<feature type="binding site" evidence="3">
    <location>
        <position position="501"/>
    </location>
    <ligand>
        <name>ATP</name>
        <dbReference type="ChEBI" id="CHEBI:30616"/>
    </ligand>
</feature>
<dbReference type="PROSITE" id="PS00108">
    <property type="entry name" value="PROTEIN_KINASE_ST"/>
    <property type="match status" value="1"/>
</dbReference>
<evidence type="ECO:0000256" key="2">
    <source>
        <dbReference type="ARBA" id="ARBA00022840"/>
    </source>
</evidence>
<dbReference type="VEuPathDB" id="FungiDB:AeMF1_003455"/>
<dbReference type="SUPFAM" id="SSF56112">
    <property type="entry name" value="Protein kinase-like (PK-like)"/>
    <property type="match status" value="1"/>
</dbReference>
<name>A0A6G0WR10_9STRA</name>
<dbReference type="InterPro" id="IPR051681">
    <property type="entry name" value="Ser/Thr_Kinases-Pseudokinases"/>
</dbReference>
<dbReference type="PANTHER" id="PTHR44329:SF214">
    <property type="entry name" value="PROTEIN KINASE DOMAIN-CONTAINING PROTEIN"/>
    <property type="match status" value="1"/>
</dbReference>
<dbReference type="PROSITE" id="PS50011">
    <property type="entry name" value="PROTEIN_KINASE_DOM"/>
    <property type="match status" value="1"/>
</dbReference>
<feature type="domain" description="Protein kinase" evidence="6">
    <location>
        <begin position="473"/>
        <end position="737"/>
    </location>
</feature>
<evidence type="ECO:0000313" key="8">
    <source>
        <dbReference type="Proteomes" id="UP000481153"/>
    </source>
</evidence>
<evidence type="ECO:0000256" key="4">
    <source>
        <dbReference type="SAM" id="Phobius"/>
    </source>
</evidence>
<keyword evidence="4" id="KW-0812">Transmembrane</keyword>
<dbReference type="InterPro" id="IPR008271">
    <property type="entry name" value="Ser/Thr_kinase_AS"/>
</dbReference>
<evidence type="ECO:0000256" key="1">
    <source>
        <dbReference type="ARBA" id="ARBA00022741"/>
    </source>
</evidence>
<dbReference type="InterPro" id="IPR011009">
    <property type="entry name" value="Kinase-like_dom_sf"/>
</dbReference>
<dbReference type="PANTHER" id="PTHR44329">
    <property type="entry name" value="SERINE/THREONINE-PROTEIN KINASE TNNI3K-RELATED"/>
    <property type="match status" value="1"/>
</dbReference>
<dbReference type="GO" id="GO:0005524">
    <property type="term" value="F:ATP binding"/>
    <property type="evidence" value="ECO:0007669"/>
    <property type="project" value="UniProtKB-UniRule"/>
</dbReference>
<keyword evidence="2 3" id="KW-0067">ATP-binding</keyword>
<reference evidence="7 8" key="1">
    <citation type="submission" date="2019-07" db="EMBL/GenBank/DDBJ databases">
        <title>Genomics analysis of Aphanomyces spp. identifies a new class of oomycete effector associated with host adaptation.</title>
        <authorList>
            <person name="Gaulin E."/>
        </authorList>
    </citation>
    <scope>NUCLEOTIDE SEQUENCE [LARGE SCALE GENOMIC DNA]</scope>
    <source>
        <strain evidence="7 8">ATCC 201684</strain>
    </source>
</reference>
<evidence type="ECO:0000313" key="7">
    <source>
        <dbReference type="EMBL" id="KAF0729886.1"/>
    </source>
</evidence>
<organism evidence="7 8">
    <name type="scientific">Aphanomyces euteiches</name>
    <dbReference type="NCBI Taxonomy" id="100861"/>
    <lineage>
        <taxon>Eukaryota</taxon>
        <taxon>Sar</taxon>
        <taxon>Stramenopiles</taxon>
        <taxon>Oomycota</taxon>
        <taxon>Saprolegniomycetes</taxon>
        <taxon>Saprolegniales</taxon>
        <taxon>Verrucalvaceae</taxon>
        <taxon>Aphanomyces</taxon>
    </lineage>
</organism>
<gene>
    <name evidence="7" type="ORF">Ae201684_012527</name>
</gene>
<feature type="transmembrane region" description="Helical" evidence="4">
    <location>
        <begin position="397"/>
        <end position="417"/>
    </location>
</feature>
<keyword evidence="4" id="KW-1133">Transmembrane helix</keyword>
<keyword evidence="4" id="KW-0472">Membrane</keyword>
<keyword evidence="8" id="KW-1185">Reference proteome</keyword>
<evidence type="ECO:0000256" key="3">
    <source>
        <dbReference type="PROSITE-ProRule" id="PRU10141"/>
    </source>
</evidence>
<keyword evidence="5" id="KW-0732">Signal</keyword>
<evidence type="ECO:0000259" key="6">
    <source>
        <dbReference type="PROSITE" id="PS50011"/>
    </source>
</evidence>
<dbReference type="Pfam" id="PF00069">
    <property type="entry name" value="Pkinase"/>
    <property type="match status" value="1"/>
</dbReference>
<comment type="caution">
    <text evidence="7">The sequence shown here is derived from an EMBL/GenBank/DDBJ whole genome shotgun (WGS) entry which is preliminary data.</text>
</comment>
<dbReference type="EMBL" id="VJMJ01000159">
    <property type="protein sequence ID" value="KAF0729886.1"/>
    <property type="molecule type" value="Genomic_DNA"/>
</dbReference>
<feature type="signal peptide" evidence="5">
    <location>
        <begin position="1"/>
        <end position="17"/>
    </location>
</feature>
<dbReference type="Gene3D" id="1.10.510.10">
    <property type="entry name" value="Transferase(Phosphotransferase) domain 1"/>
    <property type="match status" value="1"/>
</dbReference>
<dbReference type="InterPro" id="IPR017441">
    <property type="entry name" value="Protein_kinase_ATP_BS"/>
</dbReference>
<proteinExistence type="predicted"/>
<dbReference type="AlphaFoldDB" id="A0A6G0WR10"/>
<accession>A0A6G0WR10</accession>
<sequence length="742" mass="81840">MLRLATWMAVLVAVSTGWKMQTIRSIQARVQNSPPLWNATMGRWVGNFAGSDPYISPMDTMTTSSVEGALQYIQSKLTSGDPNCTRNKNMSSIWIYDIKVVQPPASVALFGTLSAQVPEYGLFVDMISGSCVSSTGTIPDECRELANKSDAYYGPYVGATVKQGSDYGDYNDTVWFSYPNSCVLEKYADKTAECRAVQPGGLCPLGVAPDGVNCTFNYTILGHIPLDDLVGITNMTFKNDSTRYYKDRTEFCKDGRIEYRVNDQGKTTESDLEFWKDGLNQTANSVRSRKLIDFYNTFRNKTNMVEFPSIGSLRANNPPCYVNSPRCASTKYGCSRTLLAQVCQVCTSANDTLCVAKPPNTTIMFPSLEKASAPPSTTITAAPSPAPTEAPSSVSTGAIIGIVLGCLAAAGLVFYAVRRRQTAGRRPSKWSIRETTMDTTKFVDHMAGGPTDDADDDVNLEGLELLRLDNSKLLVNYLIGTGAFSGVWHGSYDNEPVAVKKLHPNKVTHRHIQAFAYEISLMGSFDSPYIVRCFGATWTDKLEDLTCVMEYMDSADLRAVLARTTPETLPWKNKLSFMTHMIGGLGHLHARNVIHRDFKSRNLLVDSRKGLKLTDFGSSREDIEATMTVGVGTFRWMAPEVIQGHQYSVAADIYSFGMTLVELDTHKLPYQNMKNPATGLLMTDTSIVLAVGQGAIQPTFSDICPDWIRTLALQCIAVNPEIRPTADQIRQIIQSQVERYNQ</sequence>
<dbReference type="PROSITE" id="PS00107">
    <property type="entry name" value="PROTEIN_KINASE_ATP"/>
    <property type="match status" value="1"/>
</dbReference>
<evidence type="ECO:0000256" key="5">
    <source>
        <dbReference type="SAM" id="SignalP"/>
    </source>
</evidence>
<dbReference type="GO" id="GO:0004674">
    <property type="term" value="F:protein serine/threonine kinase activity"/>
    <property type="evidence" value="ECO:0007669"/>
    <property type="project" value="TreeGrafter"/>
</dbReference>
<protein>
    <recommendedName>
        <fullName evidence="6">Protein kinase domain-containing protein</fullName>
    </recommendedName>
</protein>
<feature type="chain" id="PRO_5026062350" description="Protein kinase domain-containing protein" evidence="5">
    <location>
        <begin position="18"/>
        <end position="742"/>
    </location>
</feature>
<dbReference type="InterPro" id="IPR000719">
    <property type="entry name" value="Prot_kinase_dom"/>
</dbReference>